<proteinExistence type="predicted"/>
<dbReference type="PANTHER" id="PTHR11188">
    <property type="entry name" value="ARRESTIN DOMAIN CONTAINING PROTEIN"/>
    <property type="match status" value="1"/>
</dbReference>
<evidence type="ECO:0008006" key="5">
    <source>
        <dbReference type="Google" id="ProtNLM"/>
    </source>
</evidence>
<dbReference type="GO" id="GO:0015031">
    <property type="term" value="P:protein transport"/>
    <property type="evidence" value="ECO:0007669"/>
    <property type="project" value="TreeGrafter"/>
</dbReference>
<dbReference type="InterPro" id="IPR014756">
    <property type="entry name" value="Ig_E-set"/>
</dbReference>
<feature type="domain" description="Arrestin C-terminal-like" evidence="2">
    <location>
        <begin position="203"/>
        <end position="317"/>
    </location>
</feature>
<reference evidence="3" key="1">
    <citation type="submission" date="2019-03" db="EMBL/GenBank/DDBJ databases">
        <title>Long read genome sequence of the mycoparasitic Pythium oligandrum ATCC 38472 isolated from sugarbeet rhizosphere.</title>
        <authorList>
            <person name="Gaulin E."/>
        </authorList>
    </citation>
    <scope>NUCLEOTIDE SEQUENCE</scope>
    <source>
        <strain evidence="3">ATCC 38472_TT</strain>
    </source>
</reference>
<dbReference type="Pfam" id="PF02752">
    <property type="entry name" value="Arrestin_C"/>
    <property type="match status" value="1"/>
</dbReference>
<name>A0A8K1CJN1_PYTOL</name>
<sequence>MGKLAAALGIGVKGSIAITLDRPTYQPGETLVGQITLRAHEDFDGKELLVTINGEEQLSWETTRYDSLNQHHKRRRVLVKAQHVFARSQRYRRGDYVFPFDFTLPNDLPTSFDYWESRVSDMISVHASARYSITASLPVPGTLKSDLSNSLPVRIVAPTGDEPESLDGSDRKDNSFLGLFDNGHCTLAASLATNQLRQKEDGTVRCRIENNSRKRVKHVRTELVQLVELLPGDDKTHIQPQSKTRTVNRTDYFSVDAGGTRSAVLEPAMVDRDRIAVLLPSLESEFVRVSYALVVKCKYSMSEGPSVAFPLTILHSEAPRYPHEVSDHRSSRFSLDSEYNSFGLAERPYASF</sequence>
<dbReference type="AlphaFoldDB" id="A0A8K1CJN1"/>
<evidence type="ECO:0000259" key="2">
    <source>
        <dbReference type="Pfam" id="PF02752"/>
    </source>
</evidence>
<dbReference type="Proteomes" id="UP000794436">
    <property type="component" value="Unassembled WGS sequence"/>
</dbReference>
<evidence type="ECO:0000313" key="3">
    <source>
        <dbReference type="EMBL" id="TMW63926.1"/>
    </source>
</evidence>
<dbReference type="OrthoDB" id="2333384at2759"/>
<evidence type="ECO:0000259" key="1">
    <source>
        <dbReference type="Pfam" id="PF00339"/>
    </source>
</evidence>
<organism evidence="3 4">
    <name type="scientific">Pythium oligandrum</name>
    <name type="common">Mycoparasitic fungus</name>
    <dbReference type="NCBI Taxonomy" id="41045"/>
    <lineage>
        <taxon>Eukaryota</taxon>
        <taxon>Sar</taxon>
        <taxon>Stramenopiles</taxon>
        <taxon>Oomycota</taxon>
        <taxon>Peronosporomycetes</taxon>
        <taxon>Pythiales</taxon>
        <taxon>Pythiaceae</taxon>
        <taxon>Pythium</taxon>
    </lineage>
</organism>
<dbReference type="InterPro" id="IPR014752">
    <property type="entry name" value="Arrestin-like_C"/>
</dbReference>
<dbReference type="GO" id="GO:0005737">
    <property type="term" value="C:cytoplasm"/>
    <property type="evidence" value="ECO:0007669"/>
    <property type="project" value="TreeGrafter"/>
</dbReference>
<protein>
    <recommendedName>
        <fullName evidence="5">Arrestin C-terminal-like domain-containing protein</fullName>
    </recommendedName>
</protein>
<keyword evidence="4" id="KW-1185">Reference proteome</keyword>
<feature type="domain" description="Arrestin-like N-terminal" evidence="1">
    <location>
        <begin position="19"/>
        <end position="144"/>
    </location>
</feature>
<dbReference type="InterPro" id="IPR011021">
    <property type="entry name" value="Arrestin-like_N"/>
</dbReference>
<accession>A0A8K1CJN1</accession>
<comment type="caution">
    <text evidence="3">The sequence shown here is derived from an EMBL/GenBank/DDBJ whole genome shotgun (WGS) entry which is preliminary data.</text>
</comment>
<dbReference type="InterPro" id="IPR050357">
    <property type="entry name" value="Arrestin_domain-protein"/>
</dbReference>
<dbReference type="PANTHER" id="PTHR11188:SF17">
    <property type="entry name" value="FI21816P1"/>
    <property type="match status" value="1"/>
</dbReference>
<dbReference type="SUPFAM" id="SSF81296">
    <property type="entry name" value="E set domains"/>
    <property type="match status" value="2"/>
</dbReference>
<dbReference type="Gene3D" id="2.60.40.640">
    <property type="match status" value="2"/>
</dbReference>
<evidence type="ECO:0000313" key="4">
    <source>
        <dbReference type="Proteomes" id="UP000794436"/>
    </source>
</evidence>
<dbReference type="InterPro" id="IPR011022">
    <property type="entry name" value="Arrestin_C-like"/>
</dbReference>
<gene>
    <name evidence="3" type="ORF">Poli38472_014631</name>
</gene>
<dbReference type="Pfam" id="PF00339">
    <property type="entry name" value="Arrestin_N"/>
    <property type="match status" value="1"/>
</dbReference>
<dbReference type="EMBL" id="SPLM01000042">
    <property type="protein sequence ID" value="TMW63926.1"/>
    <property type="molecule type" value="Genomic_DNA"/>
</dbReference>